<comment type="similarity">
    <text evidence="1">Belongs to the MTFP1 family.</text>
</comment>
<proteinExistence type="inferred from homology"/>
<feature type="signal peptide" evidence="4">
    <location>
        <begin position="1"/>
        <end position="20"/>
    </location>
</feature>
<name>A0AAD5WJ88_PARTN</name>
<sequence length="113" mass="12673">MIPLVAVWATYVVSFGCACADAPDEKSRVFRVHLQKRSRKRRNKASAAAMDAFIWQSLASVAIPGFTINRVCHFSGLLINRVSRWPALSAEVDSNSNRYLHDTIHRPSDRQCG</sequence>
<keyword evidence="6" id="KW-1185">Reference proteome</keyword>
<keyword evidence="4" id="KW-0732">Signal</keyword>
<evidence type="ECO:0000256" key="2">
    <source>
        <dbReference type="ARBA" id="ARBA00017835"/>
    </source>
</evidence>
<evidence type="ECO:0000256" key="4">
    <source>
        <dbReference type="SAM" id="SignalP"/>
    </source>
</evidence>
<feature type="chain" id="PRO_5041976725" description="Mitochondrial fission process protein 1" evidence="4">
    <location>
        <begin position="21"/>
        <end position="113"/>
    </location>
</feature>
<evidence type="ECO:0000256" key="1">
    <source>
        <dbReference type="ARBA" id="ARBA00009224"/>
    </source>
</evidence>
<evidence type="ECO:0000256" key="3">
    <source>
        <dbReference type="ARBA" id="ARBA00029631"/>
    </source>
</evidence>
<dbReference type="PANTHER" id="PTHR11001:SF2">
    <property type="entry name" value="MITOCHONDRIAL FISSION PROCESS PROTEIN 1"/>
    <property type="match status" value="1"/>
</dbReference>
<dbReference type="GO" id="GO:0000266">
    <property type="term" value="P:mitochondrial fission"/>
    <property type="evidence" value="ECO:0007669"/>
    <property type="project" value="TreeGrafter"/>
</dbReference>
<gene>
    <name evidence="5" type="ORF">KIN20_034780</name>
</gene>
<dbReference type="Proteomes" id="UP001196413">
    <property type="component" value="Unassembled WGS sequence"/>
</dbReference>
<dbReference type="GO" id="GO:0005739">
    <property type="term" value="C:mitochondrion"/>
    <property type="evidence" value="ECO:0007669"/>
    <property type="project" value="TreeGrafter"/>
</dbReference>
<accession>A0AAD5WJ88</accession>
<dbReference type="EMBL" id="JAHQIW010007160">
    <property type="protein sequence ID" value="KAJ1372589.1"/>
    <property type="molecule type" value="Genomic_DNA"/>
</dbReference>
<dbReference type="PANTHER" id="PTHR11001">
    <property type="entry name" value="MITOCHONDRIAL FISSION PROCESS PROTEIN 1"/>
    <property type="match status" value="1"/>
</dbReference>
<dbReference type="AlphaFoldDB" id="A0AAD5WJ88"/>
<protein>
    <recommendedName>
        <fullName evidence="2">Mitochondrial fission process protein 1</fullName>
    </recommendedName>
    <alternativeName>
        <fullName evidence="3">Mitochondrial 18 kDa protein</fullName>
    </alternativeName>
</protein>
<reference evidence="5" key="1">
    <citation type="submission" date="2021-06" db="EMBL/GenBank/DDBJ databases">
        <title>Parelaphostrongylus tenuis whole genome reference sequence.</title>
        <authorList>
            <person name="Garwood T.J."/>
            <person name="Larsen P.A."/>
            <person name="Fountain-Jones N.M."/>
            <person name="Garbe J.R."/>
            <person name="Macchietto M.G."/>
            <person name="Kania S.A."/>
            <person name="Gerhold R.W."/>
            <person name="Richards J.E."/>
            <person name="Wolf T.M."/>
        </authorList>
    </citation>
    <scope>NUCLEOTIDE SEQUENCE</scope>
    <source>
        <strain evidence="5">MNPRO001-30</strain>
        <tissue evidence="5">Meninges</tissue>
    </source>
</reference>
<dbReference type="InterPro" id="IPR019560">
    <property type="entry name" value="Mitochondrial_18_kDa_protein"/>
</dbReference>
<comment type="caution">
    <text evidence="5">The sequence shown here is derived from an EMBL/GenBank/DDBJ whole genome shotgun (WGS) entry which is preliminary data.</text>
</comment>
<evidence type="ECO:0000313" key="5">
    <source>
        <dbReference type="EMBL" id="KAJ1372589.1"/>
    </source>
</evidence>
<organism evidence="5 6">
    <name type="scientific">Parelaphostrongylus tenuis</name>
    <name type="common">Meningeal worm</name>
    <dbReference type="NCBI Taxonomy" id="148309"/>
    <lineage>
        <taxon>Eukaryota</taxon>
        <taxon>Metazoa</taxon>
        <taxon>Ecdysozoa</taxon>
        <taxon>Nematoda</taxon>
        <taxon>Chromadorea</taxon>
        <taxon>Rhabditida</taxon>
        <taxon>Rhabditina</taxon>
        <taxon>Rhabditomorpha</taxon>
        <taxon>Strongyloidea</taxon>
        <taxon>Metastrongylidae</taxon>
        <taxon>Parelaphostrongylus</taxon>
    </lineage>
</organism>
<evidence type="ECO:0000313" key="6">
    <source>
        <dbReference type="Proteomes" id="UP001196413"/>
    </source>
</evidence>